<comment type="caution">
    <text evidence="6">The sequence shown here is derived from an EMBL/GenBank/DDBJ whole genome shotgun (WGS) entry which is preliminary data.</text>
</comment>
<gene>
    <name evidence="6" type="ORF">GCM10022291_22780</name>
</gene>
<dbReference type="SMART" id="SM00028">
    <property type="entry name" value="TPR"/>
    <property type="match status" value="2"/>
</dbReference>
<feature type="transmembrane region" description="Helical" evidence="4">
    <location>
        <begin position="315"/>
        <end position="334"/>
    </location>
</feature>
<dbReference type="PANTHER" id="PTHR43547">
    <property type="entry name" value="TWO-COMPONENT HISTIDINE KINASE"/>
    <property type="match status" value="1"/>
</dbReference>
<dbReference type="Proteomes" id="UP001501496">
    <property type="component" value="Unassembled WGS sequence"/>
</dbReference>
<evidence type="ECO:0000313" key="6">
    <source>
        <dbReference type="EMBL" id="GAA4237001.1"/>
    </source>
</evidence>
<sequence>MKFHKKSFYKIKLCIVVIFFCNQLIAQKQEKLDAFSIAIKEKLDLNKSSSFFYKAGMFFLNKEWDSVLVYTARHRNLDKNQNKLKDYNHYLRGYSFKQKLLLKEAKKEYKTISSNFKFSNLVTFRLAQVALEENKFEVAISYLNSIINLPDSQYIYLNKGDVLQNLGVCYLHLKAFDKAEPYLLDFMHYQEKAKDTLGIIAAYGNLANFYYEQYKDNLAIPYFEKAYLLSKSTNDFKKRNNASLNMAVVEENRKDFKKALQYRKEYEKWHDSLNDQNKIYEVAKLEKLFAVKQKQKEVSLLKIENKAKIIERNGLLYSALTLLILLGVTFYFYNEKIKSNKIIMAQKEGLDELNATKDKLFSIISHDLRSSVNALKSSNTKLLDNLEEKNLEALDGLLQNNSAIVNSAYSLLDNLLHWALLQTKQSYFEIEALRLFFIVEQMAYNYKPLMLDKSIDFNNKVLKKDIVLVDQESLKIILRNLLDNAIKFSKPNGKIKIYTTYTTDNFCDLVIEDSGLGMSKNTQNSLLENTIIVSKKENKDIIGTGLGLQLCKSLIQKNNGKLAIESELGKGTKMIVSLPKTTLNG</sequence>
<feature type="domain" description="Histidine kinase" evidence="5">
    <location>
        <begin position="363"/>
        <end position="582"/>
    </location>
</feature>
<evidence type="ECO:0000256" key="3">
    <source>
        <dbReference type="ARBA" id="ARBA00022553"/>
    </source>
</evidence>
<organism evidence="6 7">
    <name type="scientific">Postechiella marina</name>
    <dbReference type="NCBI Taxonomy" id="943941"/>
    <lineage>
        <taxon>Bacteria</taxon>
        <taxon>Pseudomonadati</taxon>
        <taxon>Bacteroidota</taxon>
        <taxon>Flavobacteriia</taxon>
        <taxon>Flavobacteriales</taxon>
        <taxon>Flavobacteriaceae</taxon>
        <taxon>Postechiella</taxon>
    </lineage>
</organism>
<proteinExistence type="predicted"/>
<dbReference type="InterPro" id="IPR005467">
    <property type="entry name" value="His_kinase_dom"/>
</dbReference>
<dbReference type="SUPFAM" id="SSF47384">
    <property type="entry name" value="Homodimeric domain of signal transducing histidine kinase"/>
    <property type="match status" value="1"/>
</dbReference>
<evidence type="ECO:0000313" key="7">
    <source>
        <dbReference type="Proteomes" id="UP001501496"/>
    </source>
</evidence>
<accession>A0ABP8CB94</accession>
<name>A0ABP8CB94_9FLAO</name>
<keyword evidence="7" id="KW-1185">Reference proteome</keyword>
<dbReference type="InterPro" id="IPR019734">
    <property type="entry name" value="TPR_rpt"/>
</dbReference>
<dbReference type="Gene3D" id="1.25.40.10">
    <property type="entry name" value="Tetratricopeptide repeat domain"/>
    <property type="match status" value="1"/>
</dbReference>
<evidence type="ECO:0000259" key="5">
    <source>
        <dbReference type="PROSITE" id="PS50109"/>
    </source>
</evidence>
<keyword evidence="4" id="KW-0812">Transmembrane</keyword>
<dbReference type="InterPro" id="IPR036097">
    <property type="entry name" value="HisK_dim/P_sf"/>
</dbReference>
<dbReference type="PROSITE" id="PS50109">
    <property type="entry name" value="HIS_KIN"/>
    <property type="match status" value="1"/>
</dbReference>
<dbReference type="SMART" id="SM00387">
    <property type="entry name" value="HATPase_c"/>
    <property type="match status" value="1"/>
</dbReference>
<dbReference type="InterPro" id="IPR004358">
    <property type="entry name" value="Sig_transdc_His_kin-like_C"/>
</dbReference>
<dbReference type="InterPro" id="IPR036890">
    <property type="entry name" value="HATPase_C_sf"/>
</dbReference>
<dbReference type="SUPFAM" id="SSF55874">
    <property type="entry name" value="ATPase domain of HSP90 chaperone/DNA topoisomerase II/histidine kinase"/>
    <property type="match status" value="1"/>
</dbReference>
<dbReference type="EMBL" id="BAABCA010000004">
    <property type="protein sequence ID" value="GAA4237001.1"/>
    <property type="molecule type" value="Genomic_DNA"/>
</dbReference>
<protein>
    <recommendedName>
        <fullName evidence="2">histidine kinase</fullName>
        <ecNumber evidence="2">2.7.13.3</ecNumber>
    </recommendedName>
</protein>
<evidence type="ECO:0000256" key="1">
    <source>
        <dbReference type="ARBA" id="ARBA00000085"/>
    </source>
</evidence>
<dbReference type="Pfam" id="PF02518">
    <property type="entry name" value="HATPase_c"/>
    <property type="match status" value="1"/>
</dbReference>
<keyword evidence="4" id="KW-1133">Transmembrane helix</keyword>
<dbReference type="Gene3D" id="1.10.287.130">
    <property type="match status" value="1"/>
</dbReference>
<dbReference type="PANTHER" id="PTHR43547:SF2">
    <property type="entry name" value="HYBRID SIGNAL TRANSDUCTION HISTIDINE KINASE C"/>
    <property type="match status" value="1"/>
</dbReference>
<dbReference type="InterPro" id="IPR011990">
    <property type="entry name" value="TPR-like_helical_dom_sf"/>
</dbReference>
<dbReference type="EC" id="2.7.13.3" evidence="2"/>
<keyword evidence="4" id="KW-0472">Membrane</keyword>
<evidence type="ECO:0000256" key="4">
    <source>
        <dbReference type="SAM" id="Phobius"/>
    </source>
</evidence>
<comment type="catalytic activity">
    <reaction evidence="1">
        <text>ATP + protein L-histidine = ADP + protein N-phospho-L-histidine.</text>
        <dbReference type="EC" id="2.7.13.3"/>
    </reaction>
</comment>
<dbReference type="RefSeq" id="WP_344788366.1">
    <property type="nucleotide sequence ID" value="NZ_BAABCA010000004.1"/>
</dbReference>
<reference evidence="7" key="1">
    <citation type="journal article" date="2019" name="Int. J. Syst. Evol. Microbiol.">
        <title>The Global Catalogue of Microorganisms (GCM) 10K type strain sequencing project: providing services to taxonomists for standard genome sequencing and annotation.</title>
        <authorList>
            <consortium name="The Broad Institute Genomics Platform"/>
            <consortium name="The Broad Institute Genome Sequencing Center for Infectious Disease"/>
            <person name="Wu L."/>
            <person name="Ma J."/>
        </authorList>
    </citation>
    <scope>NUCLEOTIDE SEQUENCE [LARGE SCALE GENOMIC DNA]</scope>
    <source>
        <strain evidence="7">JCM 17630</strain>
    </source>
</reference>
<dbReference type="InterPro" id="IPR003594">
    <property type="entry name" value="HATPase_dom"/>
</dbReference>
<dbReference type="CDD" id="cd00075">
    <property type="entry name" value="HATPase"/>
    <property type="match status" value="1"/>
</dbReference>
<dbReference type="SUPFAM" id="SSF48452">
    <property type="entry name" value="TPR-like"/>
    <property type="match status" value="2"/>
</dbReference>
<evidence type="ECO:0000256" key="2">
    <source>
        <dbReference type="ARBA" id="ARBA00012438"/>
    </source>
</evidence>
<dbReference type="Gene3D" id="3.30.565.10">
    <property type="entry name" value="Histidine kinase-like ATPase, C-terminal domain"/>
    <property type="match status" value="1"/>
</dbReference>
<keyword evidence="3" id="KW-0597">Phosphoprotein</keyword>
<dbReference type="PRINTS" id="PR00344">
    <property type="entry name" value="BCTRLSENSOR"/>
</dbReference>